<sequence length="107" mass="11438">MSTSTGGTSLGYTEVAKAKTAIDETVGSMDAQIKTLVDIIGTVSASWSGQGAAQFKKAQDDLKNDHQEILRRLRILHEAVGETKNLSEANDLEVQAVFRGVSGIDNM</sequence>
<reference evidence="1 2" key="1">
    <citation type="submission" date="2023-05" db="EMBL/GenBank/DDBJ databases">
        <title>Draft genome sequence of Streptomyces sp. B-S-A8 isolated from a cave soil in Thailand.</title>
        <authorList>
            <person name="Chamroensaksri N."/>
            <person name="Muangham S."/>
        </authorList>
    </citation>
    <scope>NUCLEOTIDE SEQUENCE [LARGE SCALE GENOMIC DNA]</scope>
    <source>
        <strain evidence="1 2">B-S-A8</strain>
    </source>
</reference>
<evidence type="ECO:0000313" key="2">
    <source>
        <dbReference type="Proteomes" id="UP001224661"/>
    </source>
</evidence>
<comment type="caution">
    <text evidence="1">The sequence shown here is derived from an EMBL/GenBank/DDBJ whole genome shotgun (WGS) entry which is preliminary data.</text>
</comment>
<gene>
    <name evidence="1" type="ORF">QIS99_30070</name>
</gene>
<dbReference type="EMBL" id="JASCIR010000048">
    <property type="protein sequence ID" value="MDI3390407.1"/>
    <property type="molecule type" value="Genomic_DNA"/>
</dbReference>
<keyword evidence="2" id="KW-1185">Reference proteome</keyword>
<organism evidence="1 2">
    <name type="scientific">Streptomyces solicavernae</name>
    <dbReference type="NCBI Taxonomy" id="3043614"/>
    <lineage>
        <taxon>Bacteria</taxon>
        <taxon>Bacillati</taxon>
        <taxon>Actinomycetota</taxon>
        <taxon>Actinomycetes</taxon>
        <taxon>Kitasatosporales</taxon>
        <taxon>Streptomycetaceae</taxon>
        <taxon>Streptomyces</taxon>
    </lineage>
</organism>
<dbReference type="Gene3D" id="1.10.287.1060">
    <property type="entry name" value="ESAT-6-like"/>
    <property type="match status" value="1"/>
</dbReference>
<dbReference type="Pfam" id="PF06013">
    <property type="entry name" value="WXG100"/>
    <property type="match status" value="1"/>
</dbReference>
<dbReference type="RefSeq" id="WP_282516892.1">
    <property type="nucleotide sequence ID" value="NZ_JASCIR010000048.1"/>
</dbReference>
<dbReference type="InterPro" id="IPR036689">
    <property type="entry name" value="ESAT-6-like_sf"/>
</dbReference>
<protein>
    <submittedName>
        <fullName evidence="1">WXG100 family type VII secretion target</fullName>
    </submittedName>
</protein>
<dbReference type="SUPFAM" id="SSF140453">
    <property type="entry name" value="EsxAB dimer-like"/>
    <property type="match status" value="1"/>
</dbReference>
<dbReference type="Proteomes" id="UP001224661">
    <property type="component" value="Unassembled WGS sequence"/>
</dbReference>
<accession>A0ABT6S135</accession>
<dbReference type="InterPro" id="IPR010310">
    <property type="entry name" value="T7SS_ESAT-6-like"/>
</dbReference>
<name>A0ABT6S135_9ACTN</name>
<proteinExistence type="predicted"/>
<evidence type="ECO:0000313" key="1">
    <source>
        <dbReference type="EMBL" id="MDI3390407.1"/>
    </source>
</evidence>